<gene>
    <name evidence="1" type="ORF">ARMGADRAFT_1088316</name>
</gene>
<sequence>MEFPHQNGHSLVAKRDSVYMDFDPPTTAFTGKYSLPHLDGPFVDSFSGSVGTPGFDSFARQTCNINRLDMFGTHGVAPFHVFAVSDAFHSVFRDRQVVLVHTPGNEHPCMQQVNTVTIKGCTLVDLSALYPCLVTVQPLSIHNGETSTVDPFSLLRGPPTYSLDEQGLAVEGKSKYPTIMLKHDRWNHRRVTNVDLSEFVGLCSIMDNHFPIYK</sequence>
<evidence type="ECO:0000313" key="2">
    <source>
        <dbReference type="Proteomes" id="UP000217790"/>
    </source>
</evidence>
<dbReference type="Proteomes" id="UP000217790">
    <property type="component" value="Unassembled WGS sequence"/>
</dbReference>
<proteinExistence type="predicted"/>
<dbReference type="EMBL" id="KZ293697">
    <property type="protein sequence ID" value="PBK84544.1"/>
    <property type="molecule type" value="Genomic_DNA"/>
</dbReference>
<dbReference type="InParanoid" id="A0A2H3CSY5"/>
<evidence type="ECO:0000313" key="1">
    <source>
        <dbReference type="EMBL" id="PBK84544.1"/>
    </source>
</evidence>
<reference evidence="2" key="1">
    <citation type="journal article" date="2017" name="Nat. Ecol. Evol.">
        <title>Genome expansion and lineage-specific genetic innovations in the forest pathogenic fungi Armillaria.</title>
        <authorList>
            <person name="Sipos G."/>
            <person name="Prasanna A.N."/>
            <person name="Walter M.C."/>
            <person name="O'Connor E."/>
            <person name="Balint B."/>
            <person name="Krizsan K."/>
            <person name="Kiss B."/>
            <person name="Hess J."/>
            <person name="Varga T."/>
            <person name="Slot J."/>
            <person name="Riley R."/>
            <person name="Boka B."/>
            <person name="Rigling D."/>
            <person name="Barry K."/>
            <person name="Lee J."/>
            <person name="Mihaltcheva S."/>
            <person name="LaButti K."/>
            <person name="Lipzen A."/>
            <person name="Waldron R."/>
            <person name="Moloney N.M."/>
            <person name="Sperisen C."/>
            <person name="Kredics L."/>
            <person name="Vagvoelgyi C."/>
            <person name="Patrignani A."/>
            <person name="Fitzpatrick D."/>
            <person name="Nagy I."/>
            <person name="Doyle S."/>
            <person name="Anderson J.B."/>
            <person name="Grigoriev I.V."/>
            <person name="Gueldener U."/>
            <person name="Muensterkoetter M."/>
            <person name="Nagy L.G."/>
        </authorList>
    </citation>
    <scope>NUCLEOTIDE SEQUENCE [LARGE SCALE GENOMIC DNA]</scope>
    <source>
        <strain evidence="2">Ar21-2</strain>
    </source>
</reference>
<keyword evidence="2" id="KW-1185">Reference proteome</keyword>
<protein>
    <submittedName>
        <fullName evidence="1">Uncharacterized protein</fullName>
    </submittedName>
</protein>
<organism evidence="1 2">
    <name type="scientific">Armillaria gallica</name>
    <name type="common">Bulbous honey fungus</name>
    <name type="synonym">Armillaria bulbosa</name>
    <dbReference type="NCBI Taxonomy" id="47427"/>
    <lineage>
        <taxon>Eukaryota</taxon>
        <taxon>Fungi</taxon>
        <taxon>Dikarya</taxon>
        <taxon>Basidiomycota</taxon>
        <taxon>Agaricomycotina</taxon>
        <taxon>Agaricomycetes</taxon>
        <taxon>Agaricomycetidae</taxon>
        <taxon>Agaricales</taxon>
        <taxon>Marasmiineae</taxon>
        <taxon>Physalacriaceae</taxon>
        <taxon>Armillaria</taxon>
    </lineage>
</organism>
<dbReference type="AlphaFoldDB" id="A0A2H3CSY5"/>
<name>A0A2H3CSY5_ARMGA</name>
<accession>A0A2H3CSY5</accession>